<sequence>MTNVIRPTFSRPPQPDAEVPEEIALEPLRIYGEAAGHVVALVADPGSPAGEVLKVVVGPLVGDRVEAVAVLPRTEAGEIDAERVGMAVLRTLEMLE</sequence>
<dbReference type="Proteomes" id="UP001055117">
    <property type="component" value="Unassembled WGS sequence"/>
</dbReference>
<organism evidence="1 2">
    <name type="scientific">Methylobacterium cerastii</name>
    <dbReference type="NCBI Taxonomy" id="932741"/>
    <lineage>
        <taxon>Bacteria</taxon>
        <taxon>Pseudomonadati</taxon>
        <taxon>Pseudomonadota</taxon>
        <taxon>Alphaproteobacteria</taxon>
        <taxon>Hyphomicrobiales</taxon>
        <taxon>Methylobacteriaceae</taxon>
        <taxon>Methylobacterium</taxon>
    </lineage>
</organism>
<evidence type="ECO:0000313" key="2">
    <source>
        <dbReference type="Proteomes" id="UP001055117"/>
    </source>
</evidence>
<comment type="caution">
    <text evidence="1">The sequence shown here is derived from an EMBL/GenBank/DDBJ whole genome shotgun (WGS) entry which is preliminary data.</text>
</comment>
<proteinExistence type="predicted"/>
<accession>A0ABQ4QJ25</accession>
<protein>
    <submittedName>
        <fullName evidence="1">Uncharacterized protein</fullName>
    </submittedName>
</protein>
<dbReference type="EMBL" id="BPQG01000046">
    <property type="protein sequence ID" value="GJD45137.1"/>
    <property type="molecule type" value="Genomic_DNA"/>
</dbReference>
<evidence type="ECO:0000313" key="1">
    <source>
        <dbReference type="EMBL" id="GJD45137.1"/>
    </source>
</evidence>
<dbReference type="RefSeq" id="WP_147828628.1">
    <property type="nucleotide sequence ID" value="NZ_BPQG01000046.1"/>
</dbReference>
<name>A0ABQ4QJ25_9HYPH</name>
<reference evidence="1 2" key="1">
    <citation type="journal article" date="2021" name="Front. Microbiol.">
        <title>Comprehensive Comparative Genomics and Phenotyping of Methylobacterium Species.</title>
        <authorList>
            <person name="Alessa O."/>
            <person name="Ogura Y."/>
            <person name="Fujitani Y."/>
            <person name="Takami H."/>
            <person name="Hayashi T."/>
            <person name="Sahin N."/>
            <person name="Tani A."/>
        </authorList>
    </citation>
    <scope>NUCLEOTIDE SEQUENCE [LARGE SCALE GENOMIC DNA]</scope>
    <source>
        <strain evidence="1 2">DSM 23679</strain>
    </source>
</reference>
<keyword evidence="2" id="KW-1185">Reference proteome</keyword>
<gene>
    <name evidence="1" type="ORF">AFCDBAGC_3006</name>
</gene>